<organism evidence="2 3">
    <name type="scientific">Plakobranchus ocellatus</name>
    <dbReference type="NCBI Taxonomy" id="259542"/>
    <lineage>
        <taxon>Eukaryota</taxon>
        <taxon>Metazoa</taxon>
        <taxon>Spiralia</taxon>
        <taxon>Lophotrochozoa</taxon>
        <taxon>Mollusca</taxon>
        <taxon>Gastropoda</taxon>
        <taxon>Heterobranchia</taxon>
        <taxon>Euthyneura</taxon>
        <taxon>Panpulmonata</taxon>
        <taxon>Sacoglossa</taxon>
        <taxon>Placobranchoidea</taxon>
        <taxon>Plakobranchidae</taxon>
        <taxon>Plakobranchus</taxon>
    </lineage>
</organism>
<dbReference type="EMBL" id="BLXT01001485">
    <property type="protein sequence ID" value="GFN86082.1"/>
    <property type="molecule type" value="Genomic_DNA"/>
</dbReference>
<proteinExistence type="predicted"/>
<keyword evidence="3" id="KW-1185">Reference proteome</keyword>
<evidence type="ECO:0000313" key="2">
    <source>
        <dbReference type="EMBL" id="GFN86082.1"/>
    </source>
</evidence>
<feature type="compositionally biased region" description="Acidic residues" evidence="1">
    <location>
        <begin position="59"/>
        <end position="68"/>
    </location>
</feature>
<comment type="caution">
    <text evidence="2">The sequence shown here is derived from an EMBL/GenBank/DDBJ whole genome shotgun (WGS) entry which is preliminary data.</text>
</comment>
<feature type="compositionally biased region" description="Acidic residues" evidence="1">
    <location>
        <begin position="24"/>
        <end position="46"/>
    </location>
</feature>
<dbReference type="AlphaFoldDB" id="A0AAV3YUQ4"/>
<protein>
    <submittedName>
        <fullName evidence="2">Uncharacterized protein</fullName>
    </submittedName>
</protein>
<feature type="region of interest" description="Disordered" evidence="1">
    <location>
        <begin position="20"/>
        <end position="68"/>
    </location>
</feature>
<sequence>MHGNILCVSLPGRQWSSWINTMDIDNDDDDDDDDDDDYDDDDDDDDNNHHYHKNNNELSDCEEGGWRR</sequence>
<name>A0AAV3YUQ4_9GAST</name>
<dbReference type="Proteomes" id="UP000735302">
    <property type="component" value="Unassembled WGS sequence"/>
</dbReference>
<evidence type="ECO:0000256" key="1">
    <source>
        <dbReference type="SAM" id="MobiDB-lite"/>
    </source>
</evidence>
<evidence type="ECO:0000313" key="3">
    <source>
        <dbReference type="Proteomes" id="UP000735302"/>
    </source>
</evidence>
<accession>A0AAV3YUQ4</accession>
<gene>
    <name evidence="2" type="ORF">PoB_001258800</name>
</gene>
<reference evidence="2 3" key="1">
    <citation type="journal article" date="2021" name="Elife">
        <title>Chloroplast acquisition without the gene transfer in kleptoplastic sea slugs, Plakobranchus ocellatus.</title>
        <authorList>
            <person name="Maeda T."/>
            <person name="Takahashi S."/>
            <person name="Yoshida T."/>
            <person name="Shimamura S."/>
            <person name="Takaki Y."/>
            <person name="Nagai Y."/>
            <person name="Toyoda A."/>
            <person name="Suzuki Y."/>
            <person name="Arimoto A."/>
            <person name="Ishii H."/>
            <person name="Satoh N."/>
            <person name="Nishiyama T."/>
            <person name="Hasebe M."/>
            <person name="Maruyama T."/>
            <person name="Minagawa J."/>
            <person name="Obokata J."/>
            <person name="Shigenobu S."/>
        </authorList>
    </citation>
    <scope>NUCLEOTIDE SEQUENCE [LARGE SCALE GENOMIC DNA]</scope>
</reference>